<dbReference type="InterPro" id="IPR038333">
    <property type="entry name" value="T1MK-like_N_sf"/>
</dbReference>
<comment type="catalytic activity">
    <reaction evidence="7">
        <text>a 2'-deoxyadenosine in DNA + S-adenosyl-L-methionine = an N(6)-methyl-2'-deoxyadenosine in DNA + S-adenosyl-L-homocysteine + H(+)</text>
        <dbReference type="Rhea" id="RHEA:15197"/>
        <dbReference type="Rhea" id="RHEA-COMP:12418"/>
        <dbReference type="Rhea" id="RHEA-COMP:12419"/>
        <dbReference type="ChEBI" id="CHEBI:15378"/>
        <dbReference type="ChEBI" id="CHEBI:57856"/>
        <dbReference type="ChEBI" id="CHEBI:59789"/>
        <dbReference type="ChEBI" id="CHEBI:90615"/>
        <dbReference type="ChEBI" id="CHEBI:90616"/>
        <dbReference type="EC" id="2.1.1.72"/>
    </reaction>
</comment>
<dbReference type="GO" id="GO:0003677">
    <property type="term" value="F:DNA binding"/>
    <property type="evidence" value="ECO:0007669"/>
    <property type="project" value="InterPro"/>
</dbReference>
<evidence type="ECO:0000259" key="10">
    <source>
        <dbReference type="Pfam" id="PF12161"/>
    </source>
</evidence>
<name>A0A3E3DTZ1_9FIRM</name>
<feature type="domain" description="N6 adenine-specific DNA methyltransferase N-terminal" evidence="10">
    <location>
        <begin position="13"/>
        <end position="164"/>
    </location>
</feature>
<dbReference type="InterPro" id="IPR022749">
    <property type="entry name" value="D12N6_MeTrfase_N"/>
</dbReference>
<keyword evidence="5" id="KW-0949">S-adenosyl-L-methionine</keyword>
<dbReference type="RefSeq" id="WP_117447334.1">
    <property type="nucleotide sequence ID" value="NZ_QUSK01000046.1"/>
</dbReference>
<dbReference type="EMBL" id="QUSK01000046">
    <property type="protein sequence ID" value="RGD72750.1"/>
    <property type="molecule type" value="Genomic_DNA"/>
</dbReference>
<dbReference type="EC" id="2.1.1.72" evidence="2"/>
<dbReference type="InterPro" id="IPR029063">
    <property type="entry name" value="SAM-dependent_MTases_sf"/>
</dbReference>
<keyword evidence="6" id="KW-0680">Restriction system</keyword>
<dbReference type="InterPro" id="IPR003356">
    <property type="entry name" value="DNA_methylase_A-5"/>
</dbReference>
<evidence type="ECO:0000256" key="7">
    <source>
        <dbReference type="ARBA" id="ARBA00047942"/>
    </source>
</evidence>
<dbReference type="PANTHER" id="PTHR42933:SF1">
    <property type="entry name" value="SITE-SPECIFIC DNA-METHYLTRANSFERASE (ADENINE-SPECIFIC)"/>
    <property type="match status" value="1"/>
</dbReference>
<evidence type="ECO:0000256" key="1">
    <source>
        <dbReference type="ARBA" id="ARBA00006594"/>
    </source>
</evidence>
<dbReference type="Pfam" id="PF12161">
    <property type="entry name" value="HsdM_N"/>
    <property type="match status" value="1"/>
</dbReference>
<evidence type="ECO:0000313" key="11">
    <source>
        <dbReference type="EMBL" id="RGD72750.1"/>
    </source>
</evidence>
<dbReference type="InterPro" id="IPR004546">
    <property type="entry name" value="Restrct_endonuc_T1M"/>
</dbReference>
<dbReference type="InterPro" id="IPR051537">
    <property type="entry name" value="DNA_Adenine_Mtase"/>
</dbReference>
<dbReference type="PANTHER" id="PTHR42933">
    <property type="entry name" value="SLR6095 PROTEIN"/>
    <property type="match status" value="1"/>
</dbReference>
<dbReference type="GO" id="GO:0032259">
    <property type="term" value="P:methylation"/>
    <property type="evidence" value="ECO:0007669"/>
    <property type="project" value="UniProtKB-KW"/>
</dbReference>
<evidence type="ECO:0000256" key="8">
    <source>
        <dbReference type="SAM" id="Coils"/>
    </source>
</evidence>
<evidence type="ECO:0000259" key="9">
    <source>
        <dbReference type="Pfam" id="PF02384"/>
    </source>
</evidence>
<gene>
    <name evidence="11" type="ORF">DXC78_12550</name>
</gene>
<comment type="similarity">
    <text evidence="1">Belongs to the N(4)/N(6)-methyltransferase family.</text>
</comment>
<feature type="domain" description="DNA methylase adenine-specific" evidence="9">
    <location>
        <begin position="177"/>
        <end position="484"/>
    </location>
</feature>
<dbReference type="Pfam" id="PF02384">
    <property type="entry name" value="N6_Mtase"/>
    <property type="match status" value="1"/>
</dbReference>
<feature type="coiled-coil region" evidence="8">
    <location>
        <begin position="489"/>
        <end position="516"/>
    </location>
</feature>
<evidence type="ECO:0000256" key="3">
    <source>
        <dbReference type="ARBA" id="ARBA00022603"/>
    </source>
</evidence>
<dbReference type="GO" id="GO:0009307">
    <property type="term" value="P:DNA restriction-modification system"/>
    <property type="evidence" value="ECO:0007669"/>
    <property type="project" value="UniProtKB-KW"/>
</dbReference>
<organism evidence="11 12">
    <name type="scientific">Faecalicoccus pleomorphus</name>
    <dbReference type="NCBI Taxonomy" id="1323"/>
    <lineage>
        <taxon>Bacteria</taxon>
        <taxon>Bacillati</taxon>
        <taxon>Bacillota</taxon>
        <taxon>Erysipelotrichia</taxon>
        <taxon>Erysipelotrichales</taxon>
        <taxon>Erysipelotrichaceae</taxon>
        <taxon>Faecalicoccus</taxon>
    </lineage>
</organism>
<comment type="caution">
    <text evidence="11">The sequence shown here is derived from an EMBL/GenBank/DDBJ whole genome shotgun (WGS) entry which is preliminary data.</text>
</comment>
<evidence type="ECO:0000256" key="5">
    <source>
        <dbReference type="ARBA" id="ARBA00022691"/>
    </source>
</evidence>
<keyword evidence="3 11" id="KW-0489">Methyltransferase</keyword>
<reference evidence="11 12" key="1">
    <citation type="submission" date="2018-08" db="EMBL/GenBank/DDBJ databases">
        <title>A genome reference for cultivated species of the human gut microbiota.</title>
        <authorList>
            <person name="Zou Y."/>
            <person name="Xue W."/>
            <person name="Luo G."/>
        </authorList>
    </citation>
    <scope>NUCLEOTIDE SEQUENCE [LARGE SCALE GENOMIC DNA]</scope>
    <source>
        <strain evidence="11 12">TF08-11</strain>
    </source>
</reference>
<dbReference type="Gene3D" id="1.20.1260.30">
    <property type="match status" value="1"/>
</dbReference>
<dbReference type="PRINTS" id="PR00507">
    <property type="entry name" value="N12N6MTFRASE"/>
</dbReference>
<proteinExistence type="inferred from homology"/>
<dbReference type="GO" id="GO:0008170">
    <property type="term" value="F:N-methyltransferase activity"/>
    <property type="evidence" value="ECO:0007669"/>
    <property type="project" value="InterPro"/>
</dbReference>
<keyword evidence="4 11" id="KW-0808">Transferase</keyword>
<protein>
    <recommendedName>
        <fullName evidence="2">site-specific DNA-methyltransferase (adenine-specific)</fullName>
        <ecNumber evidence="2">2.1.1.72</ecNumber>
    </recommendedName>
</protein>
<evidence type="ECO:0000256" key="4">
    <source>
        <dbReference type="ARBA" id="ARBA00022679"/>
    </source>
</evidence>
<keyword evidence="8" id="KW-0175">Coiled coil</keyword>
<evidence type="ECO:0000313" key="12">
    <source>
        <dbReference type="Proteomes" id="UP000260721"/>
    </source>
</evidence>
<evidence type="ECO:0000256" key="2">
    <source>
        <dbReference type="ARBA" id="ARBA00011900"/>
    </source>
</evidence>
<dbReference type="GO" id="GO:0009007">
    <property type="term" value="F:site-specific DNA-methyltransferase (adenine-specific) activity"/>
    <property type="evidence" value="ECO:0007669"/>
    <property type="project" value="UniProtKB-EC"/>
</dbReference>
<accession>A0A3E3DTZ1</accession>
<dbReference type="Gene3D" id="3.40.50.150">
    <property type="entry name" value="Vaccinia Virus protein VP39"/>
    <property type="match status" value="1"/>
</dbReference>
<dbReference type="AlphaFoldDB" id="A0A3E3DTZ1"/>
<dbReference type="SUPFAM" id="SSF53335">
    <property type="entry name" value="S-adenosyl-L-methionine-dependent methyltransferases"/>
    <property type="match status" value="1"/>
</dbReference>
<sequence length="522" mass="58872">MAAEDINQKSQELAKSLWAIACDLRGSMDSSKFKDYILGIIFYRYLSERTENYMDDLLAQDGITYIEALNNPEFSDTVKGWAIDYLGYVIEPRYLFKSLVDEIKENTFSISHLEKAIQKLTESTLGQESEAAFDKLFDDMNLQDKDLGKEVSERTALIGKVMLKVSDIPFDFKNAQFDVLGTAYMQLIALFASDAGKKGGEFFTPTCASELLAKLVTVGLESAHSVCDCAAGSGSLLLEVQKELSTHNVSHFYAQEKNGVTYNLLRMNLLMHGIPYRSFTTYNDDTLVHDNFKNVSEGFQLQVANPPFSLKYSASKSFESDPRFASCALPPKSYADLGFVEHMVYHMSNDGRIAVLLPHGVLFRGGAEKKIREYLIGTLNVVDAIIGLPANLFHGASIPTIVMILKRNRNGDSDNIFFMDASKYFKKGKNMNELREEDITRIVECYKNRVNVDKFAYKAPLSEIKEDNDYNCNIPRYVDTFEEEAPIDLDDVRSKIKDAKEQKQATLDTVNQMLRELGVQDI</sequence>
<evidence type="ECO:0000256" key="6">
    <source>
        <dbReference type="ARBA" id="ARBA00022747"/>
    </source>
</evidence>
<dbReference type="NCBIfam" id="TIGR00497">
    <property type="entry name" value="hsdM"/>
    <property type="match status" value="1"/>
</dbReference>
<dbReference type="Proteomes" id="UP000260721">
    <property type="component" value="Unassembled WGS sequence"/>
</dbReference>